<accession>A0ABP8W0D3</accession>
<feature type="transmembrane region" description="Helical" evidence="1">
    <location>
        <begin position="347"/>
        <end position="366"/>
    </location>
</feature>
<feature type="transmembrane region" description="Helical" evidence="1">
    <location>
        <begin position="283"/>
        <end position="301"/>
    </location>
</feature>
<feature type="transmembrane region" description="Helical" evidence="1">
    <location>
        <begin position="308"/>
        <end position="327"/>
    </location>
</feature>
<proteinExistence type="predicted"/>
<feature type="transmembrane region" description="Helical" evidence="1">
    <location>
        <begin position="77"/>
        <end position="95"/>
    </location>
</feature>
<sequence>MPAARPTARLVGLDVARCVALVGMIAVHTIDERTPSGELSWTHWVAGGRASALFAVLAGVALALVTDRPGGRSPRSLLAVLVRAAMVASLGLFLGGLDSGLAVILTYYGLLFVVGLPFVALGPRALLLLAGGWAVVAPVVSHVLRARPEVPPRSFEVPSFASLAEPLDLLADLTLTGYYPVLPWLAYLLLGMGIARLDLRDRAVAGRLVVGGLAAAVGAAVVSRVLVTAPSVREALVRDYPTGMGADEVIEQARGGLFGVTPSPGPWQWLLLDAPHSATPFDLVATGGSAALVIGLCLLLADALRGWALRGLAVLTGAGAMTLTLYSLHVLLRTPDLWPPDDGPEAFRWHVLVVLWTGAVFAALSVRGPLEWLVRRVTGAVAGS</sequence>
<dbReference type="Proteomes" id="UP001500621">
    <property type="component" value="Unassembled WGS sequence"/>
</dbReference>
<comment type="caution">
    <text evidence="3">The sequence shown here is derived from an EMBL/GenBank/DDBJ whole genome shotgun (WGS) entry which is preliminary data.</text>
</comment>
<dbReference type="RefSeq" id="WP_345263980.1">
    <property type="nucleotide sequence ID" value="NZ_BAABIM010000001.1"/>
</dbReference>
<keyword evidence="4" id="KW-1185">Reference proteome</keyword>
<feature type="transmembrane region" description="Helical" evidence="1">
    <location>
        <begin position="126"/>
        <end position="144"/>
    </location>
</feature>
<keyword evidence="1" id="KW-0812">Transmembrane</keyword>
<evidence type="ECO:0000256" key="1">
    <source>
        <dbReference type="SAM" id="Phobius"/>
    </source>
</evidence>
<dbReference type="EMBL" id="BAABIM010000001">
    <property type="protein sequence ID" value="GAA4677744.1"/>
    <property type="molecule type" value="Genomic_DNA"/>
</dbReference>
<reference evidence="4" key="1">
    <citation type="journal article" date="2019" name="Int. J. Syst. Evol. Microbiol.">
        <title>The Global Catalogue of Microorganisms (GCM) 10K type strain sequencing project: providing services to taxonomists for standard genome sequencing and annotation.</title>
        <authorList>
            <consortium name="The Broad Institute Genomics Platform"/>
            <consortium name="The Broad Institute Genome Sequencing Center for Infectious Disease"/>
            <person name="Wu L."/>
            <person name="Ma J."/>
        </authorList>
    </citation>
    <scope>NUCLEOTIDE SEQUENCE [LARGE SCALE GENOMIC DNA]</scope>
    <source>
        <strain evidence="4">JCM 18127</strain>
    </source>
</reference>
<feature type="transmembrane region" description="Helical" evidence="1">
    <location>
        <begin position="42"/>
        <end position="65"/>
    </location>
</feature>
<evidence type="ECO:0000313" key="3">
    <source>
        <dbReference type="EMBL" id="GAA4677744.1"/>
    </source>
</evidence>
<protein>
    <submittedName>
        <fullName evidence="3">Heparan-alpha-glucosaminide N-acetyltransferase domain-containing protein</fullName>
    </submittedName>
</protein>
<feature type="domain" description="Heparan-alpha-glucosaminide N-acetyltransferase catalytic" evidence="2">
    <location>
        <begin position="9"/>
        <end position="201"/>
    </location>
</feature>
<dbReference type="InterPro" id="IPR012429">
    <property type="entry name" value="HGSNAT_cat"/>
</dbReference>
<feature type="transmembrane region" description="Helical" evidence="1">
    <location>
        <begin position="177"/>
        <end position="197"/>
    </location>
</feature>
<organism evidence="3 4">
    <name type="scientific">Nocardioides nanhaiensis</name>
    <dbReference type="NCBI Taxonomy" id="1476871"/>
    <lineage>
        <taxon>Bacteria</taxon>
        <taxon>Bacillati</taxon>
        <taxon>Actinomycetota</taxon>
        <taxon>Actinomycetes</taxon>
        <taxon>Propionibacteriales</taxon>
        <taxon>Nocardioidaceae</taxon>
        <taxon>Nocardioides</taxon>
    </lineage>
</organism>
<gene>
    <name evidence="3" type="ORF">GCM10023226_13740</name>
</gene>
<name>A0ABP8W0D3_9ACTN</name>
<dbReference type="Pfam" id="PF07786">
    <property type="entry name" value="HGSNAT_cat"/>
    <property type="match status" value="1"/>
</dbReference>
<feature type="transmembrane region" description="Helical" evidence="1">
    <location>
        <begin position="12"/>
        <end position="30"/>
    </location>
</feature>
<evidence type="ECO:0000313" key="4">
    <source>
        <dbReference type="Proteomes" id="UP001500621"/>
    </source>
</evidence>
<keyword evidence="1" id="KW-0472">Membrane</keyword>
<keyword evidence="1" id="KW-1133">Transmembrane helix</keyword>
<feature type="transmembrane region" description="Helical" evidence="1">
    <location>
        <begin position="204"/>
        <end position="227"/>
    </location>
</feature>
<feature type="transmembrane region" description="Helical" evidence="1">
    <location>
        <begin position="101"/>
        <end position="119"/>
    </location>
</feature>
<evidence type="ECO:0000259" key="2">
    <source>
        <dbReference type="Pfam" id="PF07786"/>
    </source>
</evidence>